<protein>
    <submittedName>
        <fullName evidence="2">Uncharacterized protein</fullName>
    </submittedName>
</protein>
<evidence type="ECO:0000256" key="1">
    <source>
        <dbReference type="SAM" id="Phobius"/>
    </source>
</evidence>
<feature type="transmembrane region" description="Helical" evidence="1">
    <location>
        <begin position="211"/>
        <end position="231"/>
    </location>
</feature>
<accession>A0A397W0C2</accession>
<feature type="transmembrane region" description="Helical" evidence="1">
    <location>
        <begin position="243"/>
        <end position="264"/>
    </location>
</feature>
<feature type="transmembrane region" description="Helical" evidence="1">
    <location>
        <begin position="276"/>
        <end position="299"/>
    </location>
</feature>
<keyword evidence="1" id="KW-1133">Transmembrane helix</keyword>
<evidence type="ECO:0000313" key="3">
    <source>
        <dbReference type="Proteomes" id="UP000266673"/>
    </source>
</evidence>
<keyword evidence="1" id="KW-0812">Transmembrane</keyword>
<organism evidence="2 3">
    <name type="scientific">Gigaspora rosea</name>
    <dbReference type="NCBI Taxonomy" id="44941"/>
    <lineage>
        <taxon>Eukaryota</taxon>
        <taxon>Fungi</taxon>
        <taxon>Fungi incertae sedis</taxon>
        <taxon>Mucoromycota</taxon>
        <taxon>Glomeromycotina</taxon>
        <taxon>Glomeromycetes</taxon>
        <taxon>Diversisporales</taxon>
        <taxon>Gigasporaceae</taxon>
        <taxon>Gigaspora</taxon>
    </lineage>
</organism>
<dbReference type="AlphaFoldDB" id="A0A397W0C2"/>
<dbReference type="OrthoDB" id="2324972at2759"/>
<feature type="transmembrane region" description="Helical" evidence="1">
    <location>
        <begin position="131"/>
        <end position="150"/>
    </location>
</feature>
<keyword evidence="1" id="KW-0472">Membrane</keyword>
<keyword evidence="3" id="KW-1185">Reference proteome</keyword>
<feature type="transmembrane region" description="Helical" evidence="1">
    <location>
        <begin position="16"/>
        <end position="38"/>
    </location>
</feature>
<name>A0A397W0C2_9GLOM</name>
<dbReference type="Proteomes" id="UP000266673">
    <property type="component" value="Unassembled WGS sequence"/>
</dbReference>
<proteinExistence type="predicted"/>
<comment type="caution">
    <text evidence="2">The sequence shown here is derived from an EMBL/GenBank/DDBJ whole genome shotgun (WGS) entry which is preliminary data.</text>
</comment>
<evidence type="ECO:0000313" key="2">
    <source>
        <dbReference type="EMBL" id="RIB27492.1"/>
    </source>
</evidence>
<sequence>MPSIQEPFIVFIQNPIPQYVLVCLPALATIGTAPYSSLKKKMFWIFRCLGCPFTGLFYSCNTADNAIAICIYWLSSKHFCIKGEEGISSPHCRPVGHHSMVIQPTTEQKVKMDHCISDPTILERISSGVSLYYICVGIIIGIARAVGPCIETDWPYIPLTLAWTLPAVLKRVLGRKLVIKDPRKVLENEKILINKYSETEVDDKNSTDTHVFITALASVLVPWIVVILAYFSPPIGFGCRSKFLSILCTIWTINSTIGYLYHIFGKEKYVSGGRIINVYFCASGCIISILLFLLGLLSYSTSWWIDLFGNICDISNACNV</sequence>
<dbReference type="EMBL" id="QKWP01000097">
    <property type="protein sequence ID" value="RIB27492.1"/>
    <property type="molecule type" value="Genomic_DNA"/>
</dbReference>
<reference evidence="2 3" key="1">
    <citation type="submission" date="2018-06" db="EMBL/GenBank/DDBJ databases">
        <title>Comparative genomics reveals the genomic features of Rhizophagus irregularis, R. cerebriforme, R. diaphanum and Gigaspora rosea, and their symbiotic lifestyle signature.</title>
        <authorList>
            <person name="Morin E."/>
            <person name="San Clemente H."/>
            <person name="Chen E.C.H."/>
            <person name="De La Providencia I."/>
            <person name="Hainaut M."/>
            <person name="Kuo A."/>
            <person name="Kohler A."/>
            <person name="Murat C."/>
            <person name="Tang N."/>
            <person name="Roy S."/>
            <person name="Loubradou J."/>
            <person name="Henrissat B."/>
            <person name="Grigoriev I.V."/>
            <person name="Corradi N."/>
            <person name="Roux C."/>
            <person name="Martin F.M."/>
        </authorList>
    </citation>
    <scope>NUCLEOTIDE SEQUENCE [LARGE SCALE GENOMIC DNA]</scope>
    <source>
        <strain evidence="2 3">DAOM 194757</strain>
    </source>
</reference>
<gene>
    <name evidence="2" type="ORF">C2G38_2061827</name>
</gene>